<reference evidence="2" key="1">
    <citation type="journal article" date="2009" name="Nature">
        <title>The Schistosoma japonicum genome reveals features of host-parasite interplay.</title>
        <authorList>
            <person name="Liu F."/>
            <person name="Zhou Y."/>
            <person name="Wang Z.Q."/>
            <person name="Lu G."/>
            <person name="Zheng H."/>
            <person name="Brindley P.J."/>
            <person name="McManus D.P."/>
            <person name="Blair D."/>
            <person name="Zhang Q.H."/>
            <person name="Zhong Y."/>
            <person name="Wang S."/>
            <person name="Han Z.G."/>
            <person name="Chen Z."/>
        </authorList>
    </citation>
    <scope>NUCLEOTIDE SEQUENCE</scope>
    <source>
        <strain evidence="2">Anhui</strain>
    </source>
</reference>
<evidence type="ECO:0000256" key="1">
    <source>
        <dbReference type="SAM" id="MobiDB-lite"/>
    </source>
</evidence>
<accession>C1LJZ9</accession>
<proteinExistence type="evidence at transcript level"/>
<feature type="region of interest" description="Disordered" evidence="1">
    <location>
        <begin position="1"/>
        <end position="39"/>
    </location>
</feature>
<organism evidence="2">
    <name type="scientific">Schistosoma japonicum</name>
    <name type="common">Blood fluke</name>
    <dbReference type="NCBI Taxonomy" id="6182"/>
    <lineage>
        <taxon>Eukaryota</taxon>
        <taxon>Metazoa</taxon>
        <taxon>Spiralia</taxon>
        <taxon>Lophotrochozoa</taxon>
        <taxon>Platyhelminthes</taxon>
        <taxon>Trematoda</taxon>
        <taxon>Digenea</taxon>
        <taxon>Strigeidida</taxon>
        <taxon>Schistosomatoidea</taxon>
        <taxon>Schistosomatidae</taxon>
        <taxon>Schistosoma</taxon>
    </lineage>
</organism>
<protein>
    <submittedName>
        <fullName evidence="2">Uncharacterized protein</fullName>
    </submittedName>
</protein>
<evidence type="ECO:0000313" key="2">
    <source>
        <dbReference type="EMBL" id="CAX75027.1"/>
    </source>
</evidence>
<dbReference type="EMBL" id="FN319299">
    <property type="protein sequence ID" value="CAX75027.1"/>
    <property type="molecule type" value="mRNA"/>
</dbReference>
<name>C1LJZ9_SCHJA</name>
<reference evidence="2" key="2">
    <citation type="submission" date="2009-03" db="EMBL/GenBank/DDBJ databases">
        <authorList>
            <person name="Gang L."/>
        </authorList>
    </citation>
    <scope>NUCLEOTIDE SEQUENCE</scope>
    <source>
        <strain evidence="2">Anhui</strain>
    </source>
</reference>
<sequence>MSSSGDDSTSDEEYIPPLKASKLEEDSESEYSDASENSDCGDVLLLGLKETSLSKGTQNINPRFLILHQLRLKKKRHMRTKFGKSFLSLIIIKNPIAWKK</sequence>
<dbReference type="AlphaFoldDB" id="C1LJZ9"/>